<evidence type="ECO:0000313" key="2">
    <source>
        <dbReference type="Proteomes" id="UP000008561"/>
    </source>
</evidence>
<dbReference type="AlphaFoldDB" id="A8ZXP4"/>
<evidence type="ECO:0000313" key="1">
    <source>
        <dbReference type="EMBL" id="ABW67002.1"/>
    </source>
</evidence>
<gene>
    <name evidence="1" type="ordered locus">Dole_1196</name>
</gene>
<dbReference type="Pfam" id="PF05643">
    <property type="entry name" value="GNA1162-like"/>
    <property type="match status" value="1"/>
</dbReference>
<dbReference type="InterPro" id="IPR008517">
    <property type="entry name" value="GNA1162-like"/>
</dbReference>
<proteinExistence type="predicted"/>
<dbReference type="Proteomes" id="UP000008561">
    <property type="component" value="Chromosome"/>
</dbReference>
<dbReference type="PROSITE" id="PS51257">
    <property type="entry name" value="PROKAR_LIPOPROTEIN"/>
    <property type="match status" value="1"/>
</dbReference>
<accession>A8ZXP4</accession>
<name>A8ZXP4_DESOH</name>
<dbReference type="EMBL" id="CP000859">
    <property type="protein sequence ID" value="ABW67002.1"/>
    <property type="molecule type" value="Genomic_DNA"/>
</dbReference>
<dbReference type="KEGG" id="dol:Dole_1196"/>
<protein>
    <recommendedName>
        <fullName evidence="3">Lipoprotein</fullName>
    </recommendedName>
</protein>
<dbReference type="OrthoDB" id="5381303at2"/>
<organism evidence="1 2">
    <name type="scientific">Desulfosudis oleivorans (strain DSM 6200 / JCM 39069 / Hxd3)</name>
    <name type="common">Desulfococcus oleovorans</name>
    <dbReference type="NCBI Taxonomy" id="96561"/>
    <lineage>
        <taxon>Bacteria</taxon>
        <taxon>Pseudomonadati</taxon>
        <taxon>Thermodesulfobacteriota</taxon>
        <taxon>Desulfobacteria</taxon>
        <taxon>Desulfobacterales</taxon>
        <taxon>Desulfosudaceae</taxon>
        <taxon>Desulfosudis</taxon>
    </lineage>
</organism>
<dbReference type="eggNOG" id="COG4380">
    <property type="taxonomic scope" value="Bacteria"/>
</dbReference>
<dbReference type="Gene3D" id="3.40.50.10610">
    <property type="entry name" value="ABC-type transport auxiliary lipoprotein component"/>
    <property type="match status" value="1"/>
</dbReference>
<evidence type="ECO:0008006" key="3">
    <source>
        <dbReference type="Google" id="ProtNLM"/>
    </source>
</evidence>
<dbReference type="RefSeq" id="WP_012174620.1">
    <property type="nucleotide sequence ID" value="NC_009943.1"/>
</dbReference>
<dbReference type="HOGENOM" id="CLU_609335_0_0_7"/>
<keyword evidence="2" id="KW-1185">Reference proteome</keyword>
<dbReference type="STRING" id="96561.Dole_1196"/>
<sequence>MRRLFLLAGLLGLALFAGCLPALIPPNPANPIQTVAVLPLVNNTTDVGAPQMVREKLAAAIASRHYAVMPIADTDRILRDRLGVTLGGQLDTAPLDALRRELQVDGLVYGTLMDFSEKTTGLYNEKKVRARFHMVETATGRTVWENGLGVKTEEKMSGTAGLIADIASDVSDSKDQEVPWITLASNTTEEEDARKVFALNMAIKLLSKATGTHLAYETGEMLKRVLETLPAGPGGTAAFSALVSDLTLPPIVLPPCPAVGHMDLGKKNFTAVMMTTWEGRTDNESFSWEIPIAKAGRKIRMDVDYAKAFPDMPPGAVQPMIMIHREDKKATYALYPDKKEYIECSETGDRTFQKPKMTIEKVGTEKIDDHPTEKFKMRVTLTDGSIHEGFIWNATDLGNMTIKTRMEQKEGIHTTLLKNIRLKTPPSSLFDVPPDYTRTEHAIVPAAGR</sequence>
<reference evidence="1 2" key="1">
    <citation type="submission" date="2007-10" db="EMBL/GenBank/DDBJ databases">
        <title>Complete sequence of Desulfococcus oleovorans Hxd3.</title>
        <authorList>
            <consortium name="US DOE Joint Genome Institute"/>
            <person name="Copeland A."/>
            <person name="Lucas S."/>
            <person name="Lapidus A."/>
            <person name="Barry K."/>
            <person name="Glavina del Rio T."/>
            <person name="Dalin E."/>
            <person name="Tice H."/>
            <person name="Pitluck S."/>
            <person name="Kiss H."/>
            <person name="Brettin T."/>
            <person name="Bruce D."/>
            <person name="Detter J.C."/>
            <person name="Han C."/>
            <person name="Schmutz J."/>
            <person name="Larimer F."/>
            <person name="Land M."/>
            <person name="Hauser L."/>
            <person name="Kyrpides N."/>
            <person name="Kim E."/>
            <person name="Wawrik B."/>
            <person name="Richardson P."/>
        </authorList>
    </citation>
    <scope>NUCLEOTIDE SEQUENCE [LARGE SCALE GENOMIC DNA]</scope>
    <source>
        <strain evidence="2">DSM 6200 / JCM 39069 / Hxd3</strain>
    </source>
</reference>